<gene>
    <name evidence="1" type="ORF">DOK76_12465</name>
</gene>
<comment type="caution">
    <text evidence="1">The sequence shown here is derived from an EMBL/GenBank/DDBJ whole genome shotgun (WGS) entry which is preliminary data.</text>
</comment>
<evidence type="ECO:0000313" key="2">
    <source>
        <dbReference type="Proteomes" id="UP000664857"/>
    </source>
</evidence>
<dbReference type="EMBL" id="JAFLVX010000038">
    <property type="protein sequence ID" value="MBO0477887.1"/>
    <property type="molecule type" value="Genomic_DNA"/>
</dbReference>
<keyword evidence="2" id="KW-1185">Reference proteome</keyword>
<dbReference type="Proteomes" id="UP000664857">
    <property type="component" value="Unassembled WGS sequence"/>
</dbReference>
<evidence type="ECO:0000313" key="1">
    <source>
        <dbReference type="EMBL" id="MBO0477887.1"/>
    </source>
</evidence>
<name>A0ABS3HXG1_9ENTE</name>
<sequence>MSEEIRVLQLYNKLEMLLEKTNIVLLPEENIIIAENKGKLEYAIENNVNLKQDDLNKLEKFCVGLSREIGDALSEMLKLLK</sequence>
<accession>A0ABS3HXG1</accession>
<proteinExistence type="predicted"/>
<organism evidence="1 2">
    <name type="scientific">Candidatus Vagococcus giribetii</name>
    <dbReference type="NCBI Taxonomy" id="2230876"/>
    <lineage>
        <taxon>Bacteria</taxon>
        <taxon>Bacillati</taxon>
        <taxon>Bacillota</taxon>
        <taxon>Bacilli</taxon>
        <taxon>Lactobacillales</taxon>
        <taxon>Enterococcaceae</taxon>
        <taxon>Vagococcus</taxon>
    </lineage>
</organism>
<protein>
    <submittedName>
        <fullName evidence="1">Uncharacterized protein</fullName>
    </submittedName>
</protein>
<dbReference type="RefSeq" id="WP_206968262.1">
    <property type="nucleotide sequence ID" value="NZ_JAFLVX010000038.1"/>
</dbReference>
<reference evidence="1 2" key="1">
    <citation type="submission" date="2021-03" db="EMBL/GenBank/DDBJ databases">
        <title>Enterococcal diversity collection.</title>
        <authorList>
            <person name="Gilmore M.S."/>
            <person name="Schwartzman J."/>
            <person name="Van Tyne D."/>
            <person name="Martin M."/>
            <person name="Earl A.M."/>
            <person name="Manson A.L."/>
            <person name="Straub T."/>
            <person name="Salamzade R."/>
            <person name="Saavedra J."/>
            <person name="Lebreton F."/>
            <person name="Prichula J."/>
            <person name="Schaufler K."/>
            <person name="Gaca A."/>
            <person name="Sgardioli B."/>
            <person name="Wagenaar J."/>
            <person name="Strong T."/>
        </authorList>
    </citation>
    <scope>NUCLEOTIDE SEQUENCE [LARGE SCALE GENOMIC DNA]</scope>
    <source>
        <strain evidence="1 2">DIV0080</strain>
    </source>
</reference>